<keyword evidence="1" id="KW-0489">Methyltransferase</keyword>
<reference evidence="1" key="1">
    <citation type="submission" date="2018-02" db="EMBL/GenBank/DDBJ databases">
        <title>Rhizophora mucronata_Transcriptome.</title>
        <authorList>
            <person name="Meera S.P."/>
            <person name="Sreeshan A."/>
            <person name="Augustine A."/>
        </authorList>
    </citation>
    <scope>NUCLEOTIDE SEQUENCE</scope>
    <source>
        <tissue evidence="1">Leaf</tissue>
    </source>
</reference>
<name>A0A2P2KBM4_RHIMU</name>
<organism evidence="1">
    <name type="scientific">Rhizophora mucronata</name>
    <name type="common">Asiatic mangrove</name>
    <dbReference type="NCBI Taxonomy" id="61149"/>
    <lineage>
        <taxon>Eukaryota</taxon>
        <taxon>Viridiplantae</taxon>
        <taxon>Streptophyta</taxon>
        <taxon>Embryophyta</taxon>
        <taxon>Tracheophyta</taxon>
        <taxon>Spermatophyta</taxon>
        <taxon>Magnoliopsida</taxon>
        <taxon>eudicotyledons</taxon>
        <taxon>Gunneridae</taxon>
        <taxon>Pentapetalae</taxon>
        <taxon>rosids</taxon>
        <taxon>fabids</taxon>
        <taxon>Malpighiales</taxon>
        <taxon>Rhizophoraceae</taxon>
        <taxon>Rhizophora</taxon>
    </lineage>
</organism>
<protein>
    <submittedName>
        <fullName evidence="1">Putative tRNA methyltransferase</fullName>
    </submittedName>
</protein>
<evidence type="ECO:0000313" key="1">
    <source>
        <dbReference type="EMBL" id="MBX03134.1"/>
    </source>
</evidence>
<dbReference type="EMBL" id="GGEC01022650">
    <property type="protein sequence ID" value="MBX03134.1"/>
    <property type="molecule type" value="Transcribed_RNA"/>
</dbReference>
<dbReference type="AlphaFoldDB" id="A0A2P2KBM4"/>
<dbReference type="GO" id="GO:0032259">
    <property type="term" value="P:methylation"/>
    <property type="evidence" value="ECO:0007669"/>
    <property type="project" value="UniProtKB-KW"/>
</dbReference>
<proteinExistence type="predicted"/>
<keyword evidence="1" id="KW-0808">Transferase</keyword>
<accession>A0A2P2KBM4</accession>
<sequence>MSNNHFCCSGIGDVTLHLNNTFNWSHGLQVNSHNKRRITIPGIG</sequence>
<dbReference type="GO" id="GO:0008168">
    <property type="term" value="F:methyltransferase activity"/>
    <property type="evidence" value="ECO:0007669"/>
    <property type="project" value="UniProtKB-KW"/>
</dbReference>